<sequence>MERKKSNLCVSVDVTKSSDFISVIDAVGPYAALIKTHIDVLDDFEPSVIDNLTSLSKKHDFLIFEDRKFADIGNTVELQYSSGIYKIANWSHITNAHPVPGPSVVTGLASVGLPLGRGLLLLAEMSTKDNLAVGEYTKSSVRMALDHPEFVIGFIAQNRMDGLATELGYAGKDLLILTPGVGLNSRGDGKGQKYRTPKEVVEEAGCDVIIVGRGVYGDGKNLDVADVRAKAKRYQSEGWLAYKNRLAL</sequence>
<accession>A0ACB6Z908</accession>
<organism evidence="1 2">
    <name type="scientific">Thelephora ganbajun</name>
    <name type="common">Ganba fungus</name>
    <dbReference type="NCBI Taxonomy" id="370292"/>
    <lineage>
        <taxon>Eukaryota</taxon>
        <taxon>Fungi</taxon>
        <taxon>Dikarya</taxon>
        <taxon>Basidiomycota</taxon>
        <taxon>Agaricomycotina</taxon>
        <taxon>Agaricomycetes</taxon>
        <taxon>Thelephorales</taxon>
        <taxon>Thelephoraceae</taxon>
        <taxon>Thelephora</taxon>
    </lineage>
</organism>
<reference evidence="1" key="1">
    <citation type="submission" date="2019-10" db="EMBL/GenBank/DDBJ databases">
        <authorList>
            <consortium name="DOE Joint Genome Institute"/>
            <person name="Kuo A."/>
            <person name="Miyauchi S."/>
            <person name="Kiss E."/>
            <person name="Drula E."/>
            <person name="Kohler A."/>
            <person name="Sanchez-Garcia M."/>
            <person name="Andreopoulos B."/>
            <person name="Barry K.W."/>
            <person name="Bonito G."/>
            <person name="Buee M."/>
            <person name="Carver A."/>
            <person name="Chen C."/>
            <person name="Cichocki N."/>
            <person name="Clum A."/>
            <person name="Culley D."/>
            <person name="Crous P.W."/>
            <person name="Fauchery L."/>
            <person name="Girlanda M."/>
            <person name="Hayes R."/>
            <person name="Keri Z."/>
            <person name="Labutti K."/>
            <person name="Lipzen A."/>
            <person name="Lombard V."/>
            <person name="Magnuson J."/>
            <person name="Maillard F."/>
            <person name="Morin E."/>
            <person name="Murat C."/>
            <person name="Nolan M."/>
            <person name="Ohm R."/>
            <person name="Pangilinan J."/>
            <person name="Pereira M."/>
            <person name="Perotto S."/>
            <person name="Peter M."/>
            <person name="Riley R."/>
            <person name="Sitrit Y."/>
            <person name="Stielow B."/>
            <person name="Szollosi G."/>
            <person name="Zifcakova L."/>
            <person name="Stursova M."/>
            <person name="Spatafora J.W."/>
            <person name="Tedersoo L."/>
            <person name="Vaario L.-M."/>
            <person name="Yamada A."/>
            <person name="Yan M."/>
            <person name="Wang P."/>
            <person name="Xu J."/>
            <person name="Bruns T."/>
            <person name="Baldrian P."/>
            <person name="Vilgalys R."/>
            <person name="Henrissat B."/>
            <person name="Grigoriev I.V."/>
            <person name="Hibbett D."/>
            <person name="Nagy L.G."/>
            <person name="Martin F.M."/>
        </authorList>
    </citation>
    <scope>NUCLEOTIDE SEQUENCE</scope>
    <source>
        <strain evidence="1">P2</strain>
    </source>
</reference>
<comment type="caution">
    <text evidence="1">The sequence shown here is derived from an EMBL/GenBank/DDBJ whole genome shotgun (WGS) entry which is preliminary data.</text>
</comment>
<evidence type="ECO:0000313" key="2">
    <source>
        <dbReference type="Proteomes" id="UP000886501"/>
    </source>
</evidence>
<protein>
    <submittedName>
        <fullName evidence="1">Orotidine monophosphate decarboxylase</fullName>
    </submittedName>
</protein>
<gene>
    <name evidence="1" type="ORF">BDM02DRAFT_3119321</name>
</gene>
<proteinExistence type="predicted"/>
<keyword evidence="2" id="KW-1185">Reference proteome</keyword>
<name>A0ACB6Z908_THEGA</name>
<reference evidence="1" key="2">
    <citation type="journal article" date="2020" name="Nat. Commun.">
        <title>Large-scale genome sequencing of mycorrhizal fungi provides insights into the early evolution of symbiotic traits.</title>
        <authorList>
            <person name="Miyauchi S."/>
            <person name="Kiss E."/>
            <person name="Kuo A."/>
            <person name="Drula E."/>
            <person name="Kohler A."/>
            <person name="Sanchez-Garcia M."/>
            <person name="Morin E."/>
            <person name="Andreopoulos B."/>
            <person name="Barry K.W."/>
            <person name="Bonito G."/>
            <person name="Buee M."/>
            <person name="Carver A."/>
            <person name="Chen C."/>
            <person name="Cichocki N."/>
            <person name="Clum A."/>
            <person name="Culley D."/>
            <person name="Crous P.W."/>
            <person name="Fauchery L."/>
            <person name="Girlanda M."/>
            <person name="Hayes R.D."/>
            <person name="Keri Z."/>
            <person name="LaButti K."/>
            <person name="Lipzen A."/>
            <person name="Lombard V."/>
            <person name="Magnuson J."/>
            <person name="Maillard F."/>
            <person name="Murat C."/>
            <person name="Nolan M."/>
            <person name="Ohm R.A."/>
            <person name="Pangilinan J."/>
            <person name="Pereira M.F."/>
            <person name="Perotto S."/>
            <person name="Peter M."/>
            <person name="Pfister S."/>
            <person name="Riley R."/>
            <person name="Sitrit Y."/>
            <person name="Stielow J.B."/>
            <person name="Szollosi G."/>
            <person name="Zifcakova L."/>
            <person name="Stursova M."/>
            <person name="Spatafora J.W."/>
            <person name="Tedersoo L."/>
            <person name="Vaario L.M."/>
            <person name="Yamada A."/>
            <person name="Yan M."/>
            <person name="Wang P."/>
            <person name="Xu J."/>
            <person name="Bruns T."/>
            <person name="Baldrian P."/>
            <person name="Vilgalys R."/>
            <person name="Dunand C."/>
            <person name="Henrissat B."/>
            <person name="Grigoriev I.V."/>
            <person name="Hibbett D."/>
            <person name="Nagy L.G."/>
            <person name="Martin F.M."/>
        </authorList>
    </citation>
    <scope>NUCLEOTIDE SEQUENCE</scope>
    <source>
        <strain evidence="1">P2</strain>
    </source>
</reference>
<dbReference type="Proteomes" id="UP000886501">
    <property type="component" value="Unassembled WGS sequence"/>
</dbReference>
<dbReference type="EMBL" id="MU118070">
    <property type="protein sequence ID" value="KAF9646007.1"/>
    <property type="molecule type" value="Genomic_DNA"/>
</dbReference>
<evidence type="ECO:0000313" key="1">
    <source>
        <dbReference type="EMBL" id="KAF9646007.1"/>
    </source>
</evidence>